<evidence type="ECO:0000313" key="14">
    <source>
        <dbReference type="EMBL" id="KAG8235698.1"/>
    </source>
</evidence>
<protein>
    <recommendedName>
        <fullName evidence="9">Carbamoyl phosphate synthase arginine-specific small chain</fullName>
        <ecNumber evidence="3">6.3.5.5</ecNumber>
    </recommendedName>
    <alternativeName>
        <fullName evidence="10">Arginine-specific carbamoyl phosphate synthetase, glutamine chain</fullName>
    </alternativeName>
</protein>
<dbReference type="Pfam" id="PF00117">
    <property type="entry name" value="GATase"/>
    <property type="match status" value="1"/>
</dbReference>
<evidence type="ECO:0000256" key="11">
    <source>
        <dbReference type="ARBA" id="ARBA00048816"/>
    </source>
</evidence>
<gene>
    <name evidence="14" type="ORF">J437_LFUL014042</name>
</gene>
<keyword evidence="7" id="KW-0315">Glutamine amidotransferase</keyword>
<dbReference type="InterPro" id="IPR017926">
    <property type="entry name" value="GATASE"/>
</dbReference>
<dbReference type="Pfam" id="PF00988">
    <property type="entry name" value="CPSase_sm_chain"/>
    <property type="match status" value="1"/>
</dbReference>
<dbReference type="InterPro" id="IPR050472">
    <property type="entry name" value="Anth_synth/Amidotransfase"/>
</dbReference>
<dbReference type="SMART" id="SM01097">
    <property type="entry name" value="CPSase_sm_chain"/>
    <property type="match status" value="1"/>
</dbReference>
<evidence type="ECO:0000313" key="15">
    <source>
        <dbReference type="Proteomes" id="UP000792457"/>
    </source>
</evidence>
<evidence type="ECO:0000259" key="13">
    <source>
        <dbReference type="SMART" id="SM01097"/>
    </source>
</evidence>
<accession>A0A8K0P896</accession>
<sequence>MVVAESERGQIPGVVVLQDGSVFRGFMFGNTEKVAEGEVVFQTGMVGYPESLTDPSYQAQLLVLTYPLIGNYGVPQLQDNNAKDEYGIPRWFEASKIHVNGLIVGECCAWPSHWNRPALLSNWLLSEGIPGLHGIDTRQLTRLIVDSGKTILGRILPKAPTDIIHHNIEDPNERNLVEEVSTKEIRTYNESGSIRILAIDLGLKFAQLRCLCKRGARVDLVPWNSNIAEKVQHYDGVFLSNGPGDPRDLGSVVDEISQVFELDIPVFGICMGHQVMSLAAGCKIYKMPYGNRGHNQPCVHEETGRCFMTSQNHGYAVSTNELPNGWRPLFTNANDLSNEGLVHISKPFF</sequence>
<evidence type="ECO:0000256" key="1">
    <source>
        <dbReference type="ARBA" id="ARBA00005077"/>
    </source>
</evidence>
<dbReference type="Gene3D" id="3.40.50.880">
    <property type="match status" value="1"/>
</dbReference>
<evidence type="ECO:0000256" key="5">
    <source>
        <dbReference type="ARBA" id="ARBA00022741"/>
    </source>
</evidence>
<proteinExistence type="inferred from homology"/>
<dbReference type="GO" id="GO:0004088">
    <property type="term" value="F:carbamoyl-phosphate synthase (glutamine-hydrolyzing) activity"/>
    <property type="evidence" value="ECO:0007669"/>
    <property type="project" value="UniProtKB-EC"/>
</dbReference>
<dbReference type="GO" id="GO:0006541">
    <property type="term" value="P:glutamine metabolic process"/>
    <property type="evidence" value="ECO:0007669"/>
    <property type="project" value="InterPro"/>
</dbReference>
<dbReference type="InterPro" id="IPR029062">
    <property type="entry name" value="Class_I_gatase-like"/>
</dbReference>
<dbReference type="EC" id="6.3.5.5" evidence="3"/>
<keyword evidence="6" id="KW-0067">ATP-binding</keyword>
<keyword evidence="4" id="KW-0436">Ligase</keyword>
<evidence type="ECO:0000256" key="4">
    <source>
        <dbReference type="ARBA" id="ARBA00022598"/>
    </source>
</evidence>
<dbReference type="PROSITE" id="PS51273">
    <property type="entry name" value="GATASE_TYPE_1"/>
    <property type="match status" value="1"/>
</dbReference>
<dbReference type="InterPro" id="IPR006274">
    <property type="entry name" value="CarbamoylP_synth_ssu"/>
</dbReference>
<dbReference type="NCBIfam" id="TIGR01368">
    <property type="entry name" value="CPSaseIIsmall"/>
    <property type="match status" value="1"/>
</dbReference>
<dbReference type="GO" id="GO:0005524">
    <property type="term" value="F:ATP binding"/>
    <property type="evidence" value="ECO:0007669"/>
    <property type="project" value="UniProtKB-KW"/>
</dbReference>
<evidence type="ECO:0000256" key="10">
    <source>
        <dbReference type="ARBA" id="ARBA00044340"/>
    </source>
</evidence>
<organism evidence="14 15">
    <name type="scientific">Ladona fulva</name>
    <name type="common">Scarce chaser dragonfly</name>
    <name type="synonym">Libellula fulva</name>
    <dbReference type="NCBI Taxonomy" id="123851"/>
    <lineage>
        <taxon>Eukaryota</taxon>
        <taxon>Metazoa</taxon>
        <taxon>Ecdysozoa</taxon>
        <taxon>Arthropoda</taxon>
        <taxon>Hexapoda</taxon>
        <taxon>Insecta</taxon>
        <taxon>Pterygota</taxon>
        <taxon>Palaeoptera</taxon>
        <taxon>Odonata</taxon>
        <taxon>Epiprocta</taxon>
        <taxon>Anisoptera</taxon>
        <taxon>Libelluloidea</taxon>
        <taxon>Libellulidae</taxon>
        <taxon>Ladona</taxon>
    </lineage>
</organism>
<dbReference type="GO" id="GO:0006207">
    <property type="term" value="P:'de novo' pyrimidine nucleobase biosynthetic process"/>
    <property type="evidence" value="ECO:0007669"/>
    <property type="project" value="InterPro"/>
</dbReference>
<dbReference type="Gene3D" id="3.50.30.20">
    <property type="entry name" value="Carbamoyl-phosphate synthase small subunit, N-terminal domain"/>
    <property type="match status" value="1"/>
</dbReference>
<dbReference type="PANTHER" id="PTHR43418">
    <property type="entry name" value="MULTIFUNCTIONAL TRYPTOPHAN BIOSYNTHESIS PROTEIN-RELATED"/>
    <property type="match status" value="1"/>
</dbReference>
<feature type="domain" description="Carbamoyl-phosphate synthase small subunit N-terminal" evidence="13">
    <location>
        <begin position="11"/>
        <end position="156"/>
    </location>
</feature>
<dbReference type="SUPFAM" id="SSF52021">
    <property type="entry name" value="Carbamoyl phosphate synthetase, small subunit N-terminal domain"/>
    <property type="match status" value="1"/>
</dbReference>
<evidence type="ECO:0000256" key="3">
    <source>
        <dbReference type="ARBA" id="ARBA00012738"/>
    </source>
</evidence>
<comment type="pathway">
    <text evidence="1">Amino-acid biosynthesis; L-arginine biosynthesis; carbamoyl phosphate from bicarbonate: step 1/1.</text>
</comment>
<comment type="subunit">
    <text evidence="8">Heterodimer composed of 2 chains; the small (or glutamine) chain promotes the hydrolysis of glutamine to ammonia, which is used by the large (or ammonia) chain to synthesize carbamoyl phosphate.</text>
</comment>
<keyword evidence="15" id="KW-1185">Reference proteome</keyword>
<dbReference type="EMBL" id="KZ308939">
    <property type="protein sequence ID" value="KAG8235698.1"/>
    <property type="molecule type" value="Genomic_DNA"/>
</dbReference>
<dbReference type="InterPro" id="IPR036480">
    <property type="entry name" value="CarbP_synth_ssu_N_sf"/>
</dbReference>
<dbReference type="SUPFAM" id="SSF52317">
    <property type="entry name" value="Class I glutamine amidotransferase-like"/>
    <property type="match status" value="1"/>
</dbReference>
<evidence type="ECO:0000256" key="2">
    <source>
        <dbReference type="ARBA" id="ARBA00007800"/>
    </source>
</evidence>
<comment type="similarity">
    <text evidence="2">Belongs to the CarA family.</text>
</comment>
<dbReference type="InterPro" id="IPR035686">
    <property type="entry name" value="CPSase_GATase1"/>
</dbReference>
<dbReference type="PRINTS" id="PR00099">
    <property type="entry name" value="CPSGATASE"/>
</dbReference>
<comment type="catalytic activity">
    <reaction evidence="12">
        <text>L-glutamine + H2O = L-glutamate + NH4(+)</text>
        <dbReference type="Rhea" id="RHEA:15889"/>
        <dbReference type="ChEBI" id="CHEBI:15377"/>
        <dbReference type="ChEBI" id="CHEBI:28938"/>
        <dbReference type="ChEBI" id="CHEBI:29985"/>
        <dbReference type="ChEBI" id="CHEBI:58359"/>
    </reaction>
</comment>
<dbReference type="InterPro" id="IPR002474">
    <property type="entry name" value="CarbamoylP_synth_ssu_N"/>
</dbReference>
<name>A0A8K0P896_LADFU</name>
<reference evidence="14" key="1">
    <citation type="submission" date="2013-04" db="EMBL/GenBank/DDBJ databases">
        <authorList>
            <person name="Qu J."/>
            <person name="Murali S.C."/>
            <person name="Bandaranaike D."/>
            <person name="Bellair M."/>
            <person name="Blankenburg K."/>
            <person name="Chao H."/>
            <person name="Dinh H."/>
            <person name="Doddapaneni H."/>
            <person name="Downs B."/>
            <person name="Dugan-Rocha S."/>
            <person name="Elkadiri S."/>
            <person name="Gnanaolivu R.D."/>
            <person name="Hernandez B."/>
            <person name="Javaid M."/>
            <person name="Jayaseelan J.C."/>
            <person name="Lee S."/>
            <person name="Li M."/>
            <person name="Ming W."/>
            <person name="Munidasa M."/>
            <person name="Muniz J."/>
            <person name="Nguyen L."/>
            <person name="Ongeri F."/>
            <person name="Osuji N."/>
            <person name="Pu L.-L."/>
            <person name="Puazo M."/>
            <person name="Qu C."/>
            <person name="Quiroz J."/>
            <person name="Raj R."/>
            <person name="Weissenberger G."/>
            <person name="Xin Y."/>
            <person name="Zou X."/>
            <person name="Han Y."/>
            <person name="Richards S."/>
            <person name="Worley K."/>
            <person name="Muzny D."/>
            <person name="Gibbs R."/>
        </authorList>
    </citation>
    <scope>NUCLEOTIDE SEQUENCE</scope>
    <source>
        <strain evidence="14">Sampled in the wild</strain>
    </source>
</reference>
<dbReference type="NCBIfam" id="NF009475">
    <property type="entry name" value="PRK12838.1"/>
    <property type="match status" value="1"/>
</dbReference>
<comment type="catalytic activity">
    <reaction evidence="11">
        <text>hydrogencarbonate + L-glutamine + 2 ATP + H2O = carbamoyl phosphate + L-glutamate + 2 ADP + phosphate + 2 H(+)</text>
        <dbReference type="Rhea" id="RHEA:18633"/>
        <dbReference type="ChEBI" id="CHEBI:15377"/>
        <dbReference type="ChEBI" id="CHEBI:15378"/>
        <dbReference type="ChEBI" id="CHEBI:17544"/>
        <dbReference type="ChEBI" id="CHEBI:29985"/>
        <dbReference type="ChEBI" id="CHEBI:30616"/>
        <dbReference type="ChEBI" id="CHEBI:43474"/>
        <dbReference type="ChEBI" id="CHEBI:58228"/>
        <dbReference type="ChEBI" id="CHEBI:58359"/>
        <dbReference type="ChEBI" id="CHEBI:456216"/>
        <dbReference type="EC" id="6.3.5.5"/>
    </reaction>
</comment>
<dbReference type="PRINTS" id="PR00096">
    <property type="entry name" value="GATASE"/>
</dbReference>
<dbReference type="AlphaFoldDB" id="A0A8K0P896"/>
<evidence type="ECO:0000256" key="12">
    <source>
        <dbReference type="ARBA" id="ARBA00049285"/>
    </source>
</evidence>
<feature type="non-terminal residue" evidence="14">
    <location>
        <position position="1"/>
    </location>
</feature>
<evidence type="ECO:0000256" key="8">
    <source>
        <dbReference type="ARBA" id="ARBA00044031"/>
    </source>
</evidence>
<keyword evidence="5" id="KW-0547">Nucleotide-binding</keyword>
<evidence type="ECO:0000256" key="9">
    <source>
        <dbReference type="ARBA" id="ARBA00044168"/>
    </source>
</evidence>
<evidence type="ECO:0000256" key="7">
    <source>
        <dbReference type="ARBA" id="ARBA00022962"/>
    </source>
</evidence>
<dbReference type="CDD" id="cd01744">
    <property type="entry name" value="GATase1_CPSase"/>
    <property type="match status" value="1"/>
</dbReference>
<reference evidence="14" key="2">
    <citation type="submission" date="2017-10" db="EMBL/GenBank/DDBJ databases">
        <title>Ladona fulva Genome sequencing and assembly.</title>
        <authorList>
            <person name="Murali S."/>
            <person name="Richards S."/>
            <person name="Bandaranaike D."/>
            <person name="Bellair M."/>
            <person name="Blankenburg K."/>
            <person name="Chao H."/>
            <person name="Dinh H."/>
            <person name="Doddapaneni H."/>
            <person name="Dugan-Rocha S."/>
            <person name="Elkadiri S."/>
            <person name="Gnanaolivu R."/>
            <person name="Hernandez B."/>
            <person name="Skinner E."/>
            <person name="Javaid M."/>
            <person name="Lee S."/>
            <person name="Li M."/>
            <person name="Ming W."/>
            <person name="Munidasa M."/>
            <person name="Muniz J."/>
            <person name="Nguyen L."/>
            <person name="Hughes D."/>
            <person name="Osuji N."/>
            <person name="Pu L.-L."/>
            <person name="Puazo M."/>
            <person name="Qu C."/>
            <person name="Quiroz J."/>
            <person name="Raj R."/>
            <person name="Weissenberger G."/>
            <person name="Xin Y."/>
            <person name="Zou X."/>
            <person name="Han Y."/>
            <person name="Worley K."/>
            <person name="Muzny D."/>
            <person name="Gibbs R."/>
        </authorList>
    </citation>
    <scope>NUCLEOTIDE SEQUENCE</scope>
    <source>
        <strain evidence="14">Sampled in the wild</strain>
    </source>
</reference>
<dbReference type="OrthoDB" id="434at2759"/>
<dbReference type="Proteomes" id="UP000792457">
    <property type="component" value="Unassembled WGS sequence"/>
</dbReference>
<dbReference type="PANTHER" id="PTHR43418:SF7">
    <property type="entry name" value="CARBAMOYL-PHOSPHATE SYNTHASE SMALL CHAIN"/>
    <property type="match status" value="1"/>
</dbReference>
<comment type="caution">
    <text evidence="14">The sequence shown here is derived from an EMBL/GenBank/DDBJ whole genome shotgun (WGS) entry which is preliminary data.</text>
</comment>
<evidence type="ECO:0000256" key="6">
    <source>
        <dbReference type="ARBA" id="ARBA00022840"/>
    </source>
</evidence>